<dbReference type="Proteomes" id="UP000293154">
    <property type="component" value="Chromosome"/>
</dbReference>
<dbReference type="RefSeq" id="WP_130590381.1">
    <property type="nucleotide sequence ID" value="NZ_CP034752.1"/>
</dbReference>
<proteinExistence type="predicted"/>
<feature type="domain" description="ABC transmembrane type-1" evidence="11">
    <location>
        <begin position="179"/>
        <end position="458"/>
    </location>
</feature>
<dbReference type="KEGG" id="prag:EKN56_02605"/>
<evidence type="ECO:0000313" key="14">
    <source>
        <dbReference type="Proteomes" id="UP000293154"/>
    </source>
</evidence>
<dbReference type="SMART" id="SM00382">
    <property type="entry name" value="AAA"/>
    <property type="match status" value="1"/>
</dbReference>
<dbReference type="PROSITE" id="PS50929">
    <property type="entry name" value="ABC_TM1F"/>
    <property type="match status" value="1"/>
</dbReference>
<feature type="transmembrane region" description="Helical" evidence="9">
    <location>
        <begin position="175"/>
        <end position="193"/>
    </location>
</feature>
<dbReference type="GO" id="GO:0034040">
    <property type="term" value="F:ATPase-coupled lipid transmembrane transporter activity"/>
    <property type="evidence" value="ECO:0007669"/>
    <property type="project" value="TreeGrafter"/>
</dbReference>
<evidence type="ECO:0000256" key="4">
    <source>
        <dbReference type="ARBA" id="ARBA00022692"/>
    </source>
</evidence>
<dbReference type="InterPro" id="IPR003439">
    <property type="entry name" value="ABC_transporter-like_ATP-bd"/>
</dbReference>
<dbReference type="Pfam" id="PF00664">
    <property type="entry name" value="ABC_membrane"/>
    <property type="match status" value="1"/>
</dbReference>
<sequence>MDKVTFTHLLESLNFSMRKKVPQILQTEAAECGLACLAMICRYYGMNVDLFNLRRRFGISSHGATLGVVINTASEINLKSRALTLDLNEVNQLKTPCILHWDLNHFVVLVAVKRNKFVLHDPAFGRRVVSEQEMSQHFTGVALELWPGNEFVPYNQTSRLSLWSMMSHIEGLKGFLIKVFALSIVIEAVNLLIPVGTQLVMDHVILAEDHDLLGLICLGLLFFILFRTFVGMLRSWTSLVMEALVGVQWKAGLFDHLMKLPLAYFEKRKLGDIQSRFSSLDTIRTTLTHNLVSSIIDSLMAIGVFIMMLLYGGWLVWVVLGFTVLYMILRLSTYQYYRQASEEQIIKGAKANSHFMETLYGISTLKALGLTSTRGQYWLNLNIDTTNANIRLTKLDMVFGGMNTLLGMVDQVVILWLGASMVIDGHMTLGMFVAFNAYRGQFSERSANLINLALELKMLSLHSERITDIVFSEPEITQPNNMIFPENQPLGFEVRNVEFRYDNLSAPIFSNLNLEIEPGENVAIIGPSGIGKTTLMKVMAGLLSPSQGEVLANGIDINKVGVNNYRRYIACVLQDDKLFAGSIADNISSFEAQKDADWVVECAKYCNIHEEVMRMPMGYETLITELGGSLSGGQKQRLLIARALYRRPSLLFLDEATSHLDTANEAHINAAISALKVTRIFIAHRLSTIESADRVINLDPVEEFVAVTQNE</sequence>
<dbReference type="PROSITE" id="PS50990">
    <property type="entry name" value="PEPTIDASE_C39"/>
    <property type="match status" value="1"/>
</dbReference>
<dbReference type="CDD" id="cd18567">
    <property type="entry name" value="ABC_6TM_CvaB_RaxB_like"/>
    <property type="match status" value="1"/>
</dbReference>
<dbReference type="GO" id="GO:0140359">
    <property type="term" value="F:ABC-type transporter activity"/>
    <property type="evidence" value="ECO:0007669"/>
    <property type="project" value="InterPro"/>
</dbReference>
<evidence type="ECO:0000259" key="12">
    <source>
        <dbReference type="PROSITE" id="PS50990"/>
    </source>
</evidence>
<evidence type="ECO:0000256" key="3">
    <source>
        <dbReference type="ARBA" id="ARBA00022475"/>
    </source>
</evidence>
<dbReference type="InterPro" id="IPR036640">
    <property type="entry name" value="ABC1_TM_sf"/>
</dbReference>
<dbReference type="GO" id="GO:0006508">
    <property type="term" value="P:proteolysis"/>
    <property type="evidence" value="ECO:0007669"/>
    <property type="project" value="InterPro"/>
</dbReference>
<dbReference type="GO" id="GO:0008234">
    <property type="term" value="F:cysteine-type peptidase activity"/>
    <property type="evidence" value="ECO:0007669"/>
    <property type="project" value="InterPro"/>
</dbReference>
<dbReference type="GO" id="GO:0005886">
    <property type="term" value="C:plasma membrane"/>
    <property type="evidence" value="ECO:0007669"/>
    <property type="project" value="UniProtKB-SubCell"/>
</dbReference>
<name>A0A411WGF5_9GAMM</name>
<dbReference type="EMBL" id="CP034752">
    <property type="protein sequence ID" value="QBH95390.1"/>
    <property type="molecule type" value="Genomic_DNA"/>
</dbReference>
<keyword evidence="8 9" id="KW-0472">Membrane</keyword>
<dbReference type="Gene3D" id="3.90.70.10">
    <property type="entry name" value="Cysteine proteinases"/>
    <property type="match status" value="1"/>
</dbReference>
<evidence type="ECO:0000256" key="6">
    <source>
        <dbReference type="ARBA" id="ARBA00022840"/>
    </source>
</evidence>
<keyword evidence="5" id="KW-0547">Nucleotide-binding</keyword>
<gene>
    <name evidence="13" type="ORF">EKN56_02605</name>
</gene>
<evidence type="ECO:0000256" key="1">
    <source>
        <dbReference type="ARBA" id="ARBA00004651"/>
    </source>
</evidence>
<dbReference type="InterPro" id="IPR017871">
    <property type="entry name" value="ABC_transporter-like_CS"/>
</dbReference>
<dbReference type="PANTHER" id="PTHR24221:SF606">
    <property type="entry name" value="COLICIN V SECRETION-PROCESSING ATP-BINDING PROTEIN"/>
    <property type="match status" value="1"/>
</dbReference>
<accession>A0A411WGF5</accession>
<dbReference type="OrthoDB" id="6828292at2"/>
<feature type="domain" description="ABC transporter" evidence="10">
    <location>
        <begin position="492"/>
        <end position="709"/>
    </location>
</feature>
<keyword evidence="7 9" id="KW-1133">Transmembrane helix</keyword>
<keyword evidence="4 9" id="KW-0812">Transmembrane</keyword>
<keyword evidence="14" id="KW-1185">Reference proteome</keyword>
<feature type="transmembrane region" description="Helical" evidence="9">
    <location>
        <begin position="299"/>
        <end position="329"/>
    </location>
</feature>
<evidence type="ECO:0000259" key="10">
    <source>
        <dbReference type="PROSITE" id="PS50893"/>
    </source>
</evidence>
<evidence type="ECO:0000256" key="8">
    <source>
        <dbReference type="ARBA" id="ARBA00023136"/>
    </source>
</evidence>
<dbReference type="InterPro" id="IPR033838">
    <property type="entry name" value="CvaB_peptidase"/>
</dbReference>
<protein>
    <submittedName>
        <fullName evidence="13">Peptidase domain-containing ABC transporter</fullName>
    </submittedName>
</protein>
<dbReference type="InterPro" id="IPR003593">
    <property type="entry name" value="AAA+_ATPase"/>
</dbReference>
<evidence type="ECO:0000256" key="9">
    <source>
        <dbReference type="SAM" id="Phobius"/>
    </source>
</evidence>
<dbReference type="PROSITE" id="PS00211">
    <property type="entry name" value="ABC_TRANSPORTER_1"/>
    <property type="match status" value="1"/>
</dbReference>
<dbReference type="CDD" id="cd02419">
    <property type="entry name" value="Peptidase_C39C"/>
    <property type="match status" value="1"/>
</dbReference>
<dbReference type="PROSITE" id="PS50893">
    <property type="entry name" value="ABC_TRANSPORTER_2"/>
    <property type="match status" value="1"/>
</dbReference>
<evidence type="ECO:0000256" key="2">
    <source>
        <dbReference type="ARBA" id="ARBA00022448"/>
    </source>
</evidence>
<keyword evidence="2" id="KW-0813">Transport</keyword>
<dbReference type="GO" id="GO:0016887">
    <property type="term" value="F:ATP hydrolysis activity"/>
    <property type="evidence" value="ECO:0007669"/>
    <property type="project" value="InterPro"/>
</dbReference>
<dbReference type="PANTHER" id="PTHR24221">
    <property type="entry name" value="ATP-BINDING CASSETTE SUB-FAMILY B"/>
    <property type="match status" value="1"/>
</dbReference>
<organism evidence="13 14">
    <name type="scientific">Limnobaculum zhutongyuii</name>
    <dbReference type="NCBI Taxonomy" id="2498113"/>
    <lineage>
        <taxon>Bacteria</taxon>
        <taxon>Pseudomonadati</taxon>
        <taxon>Pseudomonadota</taxon>
        <taxon>Gammaproteobacteria</taxon>
        <taxon>Enterobacterales</taxon>
        <taxon>Budviciaceae</taxon>
        <taxon>Limnobaculum</taxon>
    </lineage>
</organism>
<reference evidence="13 14" key="1">
    <citation type="submission" date="2019-03" db="EMBL/GenBank/DDBJ databases">
        <title>Pragia sp. nov. isolated from the gut tract of Carduelis flavirostris.</title>
        <authorList>
            <person name="Ge Y."/>
        </authorList>
    </citation>
    <scope>NUCLEOTIDE SEQUENCE [LARGE SCALE GENOMIC DNA]</scope>
    <source>
        <strain evidence="13 14">CF-458</strain>
    </source>
</reference>
<dbReference type="SUPFAM" id="SSF90123">
    <property type="entry name" value="ABC transporter transmembrane region"/>
    <property type="match status" value="1"/>
</dbReference>
<dbReference type="InterPro" id="IPR005074">
    <property type="entry name" value="Peptidase_C39"/>
</dbReference>
<dbReference type="SUPFAM" id="SSF52540">
    <property type="entry name" value="P-loop containing nucleoside triphosphate hydrolases"/>
    <property type="match status" value="1"/>
</dbReference>
<dbReference type="AlphaFoldDB" id="A0A411WGF5"/>
<feature type="domain" description="Peptidase C39" evidence="12">
    <location>
        <begin position="26"/>
        <end position="145"/>
    </location>
</feature>
<dbReference type="Pfam" id="PF00005">
    <property type="entry name" value="ABC_tran"/>
    <property type="match status" value="1"/>
</dbReference>
<evidence type="ECO:0000313" key="13">
    <source>
        <dbReference type="EMBL" id="QBH95390.1"/>
    </source>
</evidence>
<evidence type="ECO:0000256" key="5">
    <source>
        <dbReference type="ARBA" id="ARBA00022741"/>
    </source>
</evidence>
<dbReference type="InterPro" id="IPR027417">
    <property type="entry name" value="P-loop_NTPase"/>
</dbReference>
<feature type="transmembrane region" description="Helical" evidence="9">
    <location>
        <begin position="213"/>
        <end position="233"/>
    </location>
</feature>
<dbReference type="InterPro" id="IPR039421">
    <property type="entry name" value="Type_1_exporter"/>
</dbReference>
<dbReference type="Gene3D" id="3.40.50.300">
    <property type="entry name" value="P-loop containing nucleotide triphosphate hydrolases"/>
    <property type="match status" value="1"/>
</dbReference>
<dbReference type="Gene3D" id="1.20.1560.10">
    <property type="entry name" value="ABC transporter type 1, transmembrane domain"/>
    <property type="match status" value="1"/>
</dbReference>
<feature type="transmembrane region" description="Helical" evidence="9">
    <location>
        <begin position="413"/>
        <end position="435"/>
    </location>
</feature>
<dbReference type="FunFam" id="3.40.50.300:FF:000299">
    <property type="entry name" value="ABC transporter ATP-binding protein/permease"/>
    <property type="match status" value="1"/>
</dbReference>
<evidence type="ECO:0000259" key="11">
    <source>
        <dbReference type="PROSITE" id="PS50929"/>
    </source>
</evidence>
<keyword evidence="6" id="KW-0067">ATP-binding</keyword>
<comment type="subcellular location">
    <subcellularLocation>
        <location evidence="1">Cell membrane</location>
        <topology evidence="1">Multi-pass membrane protein</topology>
    </subcellularLocation>
</comment>
<dbReference type="InterPro" id="IPR011527">
    <property type="entry name" value="ABC1_TM_dom"/>
</dbReference>
<keyword evidence="3" id="KW-1003">Cell membrane</keyword>
<dbReference type="GO" id="GO:0005524">
    <property type="term" value="F:ATP binding"/>
    <property type="evidence" value="ECO:0007669"/>
    <property type="project" value="UniProtKB-KW"/>
</dbReference>
<dbReference type="CDD" id="cd03246">
    <property type="entry name" value="ABCC_Protease_Secretion"/>
    <property type="match status" value="1"/>
</dbReference>
<evidence type="ECO:0000256" key="7">
    <source>
        <dbReference type="ARBA" id="ARBA00022989"/>
    </source>
</evidence>
<dbReference type="Pfam" id="PF03412">
    <property type="entry name" value="Peptidase_C39"/>
    <property type="match status" value="1"/>
</dbReference>